<reference evidence="2" key="1">
    <citation type="submission" date="2020-02" db="EMBL/GenBank/DDBJ databases">
        <authorList>
            <person name="Meier V. D."/>
        </authorList>
    </citation>
    <scope>NUCLEOTIDE SEQUENCE</scope>
    <source>
        <strain evidence="2">AVDCRST_MAG12</strain>
    </source>
</reference>
<keyword evidence="1" id="KW-0472">Membrane</keyword>
<sequence>MTMGPRLRKLALAAHIASSVGWIGAVAGYIALDVAAATGRDAQTLRAAYLAMGSIASYVIIPLALASLLTGLLMSLGTRWGLFRHYWVVISLLLTIIAIVVLLAETQTIGYLAEMAADPTASRDDLRALGSTLVHSVGGTVVLVVILALNVYKPRGMTRHGWRKQAEQRKASGP</sequence>
<gene>
    <name evidence="2" type="ORF">AVDCRST_MAG12-3013</name>
</gene>
<evidence type="ECO:0008006" key="3">
    <source>
        <dbReference type="Google" id="ProtNLM"/>
    </source>
</evidence>
<dbReference type="Pfam" id="PF10027">
    <property type="entry name" value="DUF2269"/>
    <property type="match status" value="1"/>
</dbReference>
<dbReference type="AlphaFoldDB" id="A0A6J4SVW1"/>
<dbReference type="InterPro" id="IPR018729">
    <property type="entry name" value="DUF2269_transmembrane"/>
</dbReference>
<name>A0A6J4SVW1_9ACTN</name>
<feature type="transmembrane region" description="Helical" evidence="1">
    <location>
        <begin position="133"/>
        <end position="152"/>
    </location>
</feature>
<protein>
    <recommendedName>
        <fullName evidence="3">DUF2269 domain-containing protein</fullName>
    </recommendedName>
</protein>
<feature type="transmembrane region" description="Helical" evidence="1">
    <location>
        <begin position="86"/>
        <end position="113"/>
    </location>
</feature>
<evidence type="ECO:0000256" key="1">
    <source>
        <dbReference type="SAM" id="Phobius"/>
    </source>
</evidence>
<proteinExistence type="predicted"/>
<evidence type="ECO:0000313" key="2">
    <source>
        <dbReference type="EMBL" id="CAA9506969.1"/>
    </source>
</evidence>
<feature type="transmembrane region" description="Helical" evidence="1">
    <location>
        <begin position="47"/>
        <end position="74"/>
    </location>
</feature>
<dbReference type="EMBL" id="CADCVK010000422">
    <property type="protein sequence ID" value="CAA9506969.1"/>
    <property type="molecule type" value="Genomic_DNA"/>
</dbReference>
<keyword evidence="1" id="KW-1133">Transmembrane helix</keyword>
<keyword evidence="1" id="KW-0812">Transmembrane</keyword>
<organism evidence="2">
    <name type="scientific">uncultured Rubrobacteraceae bacterium</name>
    <dbReference type="NCBI Taxonomy" id="349277"/>
    <lineage>
        <taxon>Bacteria</taxon>
        <taxon>Bacillati</taxon>
        <taxon>Actinomycetota</taxon>
        <taxon>Rubrobacteria</taxon>
        <taxon>Rubrobacterales</taxon>
        <taxon>Rubrobacteraceae</taxon>
        <taxon>environmental samples</taxon>
    </lineage>
</organism>
<feature type="transmembrane region" description="Helical" evidence="1">
    <location>
        <begin position="12"/>
        <end position="32"/>
    </location>
</feature>
<accession>A0A6J4SVW1</accession>